<protein>
    <submittedName>
        <fullName evidence="4">Response regulator</fullName>
    </submittedName>
</protein>
<evidence type="ECO:0000256" key="2">
    <source>
        <dbReference type="PROSITE-ProRule" id="PRU00169"/>
    </source>
</evidence>
<dbReference type="RefSeq" id="WP_272181928.1">
    <property type="nucleotide sequence ID" value="NZ_JAQOMS010000002.1"/>
</dbReference>
<dbReference type="InterPro" id="IPR050595">
    <property type="entry name" value="Bact_response_regulator"/>
</dbReference>
<dbReference type="InterPro" id="IPR001789">
    <property type="entry name" value="Sig_transdc_resp-reg_receiver"/>
</dbReference>
<feature type="modified residue" description="4-aspartylphosphate" evidence="2">
    <location>
        <position position="196"/>
    </location>
</feature>
<evidence type="ECO:0000313" key="5">
    <source>
        <dbReference type="Proteomes" id="UP001528411"/>
    </source>
</evidence>
<evidence type="ECO:0000256" key="1">
    <source>
        <dbReference type="ARBA" id="ARBA00022553"/>
    </source>
</evidence>
<dbReference type="PANTHER" id="PTHR44591">
    <property type="entry name" value="STRESS RESPONSE REGULATOR PROTEIN 1"/>
    <property type="match status" value="1"/>
</dbReference>
<feature type="domain" description="Response regulatory" evidence="3">
    <location>
        <begin position="10"/>
        <end position="127"/>
    </location>
</feature>
<dbReference type="Pfam" id="PF00072">
    <property type="entry name" value="Response_reg"/>
    <property type="match status" value="2"/>
</dbReference>
<dbReference type="SMART" id="SM00448">
    <property type="entry name" value="REC"/>
    <property type="match status" value="2"/>
</dbReference>
<dbReference type="Proteomes" id="UP001528411">
    <property type="component" value="Unassembled WGS sequence"/>
</dbReference>
<sequence length="267" mass="30107">MNELSPQDLSILLIEPSPTQQKFIARQMQQEDIVNIEFASDIKSAKAYLANHHPDLITSAMYFDDGTALEFVRELKSDEHTADIPFMLVSSECRKEQLEAYRQSGVIAILPKPFTPEHLGTAINATLDILSAEELELSFFDVKSLRVLVVDDSRFARKFVSRVLNSLGIEKITEVADGKEAIDTIKEHMFDLVVTDYNMPEVNGKELTEYIRNESEQSHIPVLMVSSESNEAHLANIEKSGVNAMCDKPFEPENVKKILYSLLEGEE</sequence>
<dbReference type="PANTHER" id="PTHR44591:SF3">
    <property type="entry name" value="RESPONSE REGULATORY DOMAIN-CONTAINING PROTEIN"/>
    <property type="match status" value="1"/>
</dbReference>
<dbReference type="SUPFAM" id="SSF52172">
    <property type="entry name" value="CheY-like"/>
    <property type="match status" value="2"/>
</dbReference>
<feature type="domain" description="Response regulatory" evidence="3">
    <location>
        <begin position="146"/>
        <end position="263"/>
    </location>
</feature>
<organism evidence="4 5">
    <name type="scientific">Psychrosphaera algicola</name>
    <dbReference type="NCBI Taxonomy" id="3023714"/>
    <lineage>
        <taxon>Bacteria</taxon>
        <taxon>Pseudomonadati</taxon>
        <taxon>Pseudomonadota</taxon>
        <taxon>Gammaproteobacteria</taxon>
        <taxon>Alteromonadales</taxon>
        <taxon>Pseudoalteromonadaceae</taxon>
        <taxon>Psychrosphaera</taxon>
    </lineage>
</organism>
<dbReference type="Gene3D" id="3.40.50.2300">
    <property type="match status" value="2"/>
</dbReference>
<comment type="caution">
    <text evidence="2">Lacks conserved residue(s) required for the propagation of feature annotation.</text>
</comment>
<dbReference type="EMBL" id="JAQOMS010000002">
    <property type="protein sequence ID" value="MDC2890847.1"/>
    <property type="molecule type" value="Genomic_DNA"/>
</dbReference>
<proteinExistence type="predicted"/>
<gene>
    <name evidence="4" type="ORF">PN838_21505</name>
</gene>
<name>A0ABT5FI23_9GAMM</name>
<evidence type="ECO:0000259" key="3">
    <source>
        <dbReference type="PROSITE" id="PS50110"/>
    </source>
</evidence>
<reference evidence="4 5" key="1">
    <citation type="submission" date="2023-01" db="EMBL/GenBank/DDBJ databases">
        <title>Psychrosphaera sp. nov., isolated from marine algae.</title>
        <authorList>
            <person name="Bayburt H."/>
            <person name="Choi B.J."/>
            <person name="Kim J.M."/>
            <person name="Choi D.G."/>
            <person name="Jeon C.O."/>
        </authorList>
    </citation>
    <scope>NUCLEOTIDE SEQUENCE [LARGE SCALE GENOMIC DNA]</scope>
    <source>
        <strain evidence="4 5">G1-22</strain>
    </source>
</reference>
<keyword evidence="5" id="KW-1185">Reference proteome</keyword>
<comment type="caution">
    <text evidence="4">The sequence shown here is derived from an EMBL/GenBank/DDBJ whole genome shotgun (WGS) entry which is preliminary data.</text>
</comment>
<dbReference type="PROSITE" id="PS50110">
    <property type="entry name" value="RESPONSE_REGULATORY"/>
    <property type="match status" value="2"/>
</dbReference>
<accession>A0ABT5FI23</accession>
<evidence type="ECO:0000313" key="4">
    <source>
        <dbReference type="EMBL" id="MDC2890847.1"/>
    </source>
</evidence>
<dbReference type="InterPro" id="IPR011006">
    <property type="entry name" value="CheY-like_superfamily"/>
</dbReference>
<keyword evidence="1 2" id="KW-0597">Phosphoprotein</keyword>